<dbReference type="RefSeq" id="WP_100986378.1">
    <property type="nucleotide sequence ID" value="NZ_CP025096.1"/>
</dbReference>
<evidence type="ECO:0000313" key="3">
    <source>
        <dbReference type="Proteomes" id="UP000232883"/>
    </source>
</evidence>
<feature type="compositionally biased region" description="Basic and acidic residues" evidence="1">
    <location>
        <begin position="43"/>
        <end position="63"/>
    </location>
</feature>
<evidence type="ECO:0000313" key="2">
    <source>
        <dbReference type="EMBL" id="AUD00955.1"/>
    </source>
</evidence>
<feature type="region of interest" description="Disordered" evidence="1">
    <location>
        <begin position="27"/>
        <end position="63"/>
    </location>
</feature>
<dbReference type="EMBL" id="CP025096">
    <property type="protein sequence ID" value="AUD00955.1"/>
    <property type="molecule type" value="Genomic_DNA"/>
</dbReference>
<proteinExistence type="predicted"/>
<dbReference type="AlphaFoldDB" id="A0A2K8YTJ4"/>
<dbReference type="Proteomes" id="UP000232883">
    <property type="component" value="Chromosome"/>
</dbReference>
<name>A0A2K8YTJ4_9BACT</name>
<feature type="region of interest" description="Disordered" evidence="1">
    <location>
        <begin position="1"/>
        <end position="20"/>
    </location>
</feature>
<reference evidence="2 3" key="1">
    <citation type="submission" date="2017-11" db="EMBL/GenBank/DDBJ databases">
        <title>Taxonomic description and genome sequences of Spirosoma HA7 sp. nov., isolated from pollen microhabitat of Corylus avellana.</title>
        <authorList>
            <person name="Ambika Manirajan B."/>
            <person name="Suarez C."/>
            <person name="Ratering S."/>
            <person name="Geissler-Plaum R."/>
            <person name="Cardinale M."/>
            <person name="Sylvia S."/>
        </authorList>
    </citation>
    <scope>NUCLEOTIDE SEQUENCE [LARGE SCALE GENOMIC DNA]</scope>
    <source>
        <strain evidence="2 3">HA7</strain>
    </source>
</reference>
<dbReference type="KEGG" id="spir:CWM47_03460"/>
<organism evidence="2 3">
    <name type="scientific">Spirosoma pollinicola</name>
    <dbReference type="NCBI Taxonomy" id="2057025"/>
    <lineage>
        <taxon>Bacteria</taxon>
        <taxon>Pseudomonadati</taxon>
        <taxon>Bacteroidota</taxon>
        <taxon>Cytophagia</taxon>
        <taxon>Cytophagales</taxon>
        <taxon>Cytophagaceae</taxon>
        <taxon>Spirosoma</taxon>
    </lineage>
</organism>
<keyword evidence="3" id="KW-1185">Reference proteome</keyword>
<accession>A0A2K8YTJ4</accession>
<sequence>MNTKNPYADKDGGPKAGMLAQWDAWETEAEQKRRESLTPQQRQAEDVSRRSIKDRMQSESEFR</sequence>
<evidence type="ECO:0000256" key="1">
    <source>
        <dbReference type="SAM" id="MobiDB-lite"/>
    </source>
</evidence>
<protein>
    <submittedName>
        <fullName evidence="2">Uncharacterized protein</fullName>
    </submittedName>
</protein>
<gene>
    <name evidence="2" type="ORF">CWM47_03460</name>
</gene>